<dbReference type="HOGENOM" id="CLU_683624_0_0_1"/>
<reference evidence="1 2" key="1">
    <citation type="journal article" date="2010" name="Nat. Biotechnol.">
        <title>Genome sequence of the model mushroom Schizophyllum commune.</title>
        <authorList>
            <person name="Ohm R.A."/>
            <person name="de Jong J.F."/>
            <person name="Lugones L.G."/>
            <person name="Aerts A."/>
            <person name="Kothe E."/>
            <person name="Stajich J.E."/>
            <person name="de Vries R.P."/>
            <person name="Record E."/>
            <person name="Levasseur A."/>
            <person name="Baker S.E."/>
            <person name="Bartholomew K.A."/>
            <person name="Coutinho P.M."/>
            <person name="Erdmann S."/>
            <person name="Fowler T.J."/>
            <person name="Gathman A.C."/>
            <person name="Lombard V."/>
            <person name="Henrissat B."/>
            <person name="Knabe N."/>
            <person name="Kuees U."/>
            <person name="Lilly W.W."/>
            <person name="Lindquist E."/>
            <person name="Lucas S."/>
            <person name="Magnuson J.K."/>
            <person name="Piumi F."/>
            <person name="Raudaskoski M."/>
            <person name="Salamov A."/>
            <person name="Schmutz J."/>
            <person name="Schwarze F.W.M.R."/>
            <person name="vanKuyk P.A."/>
            <person name="Horton J.S."/>
            <person name="Grigoriev I.V."/>
            <person name="Woesten H.A.B."/>
        </authorList>
    </citation>
    <scope>NUCLEOTIDE SEQUENCE [LARGE SCALE GENOMIC DNA]</scope>
    <source>
        <strain evidence="2">H4-8 / FGSC 9210</strain>
    </source>
</reference>
<gene>
    <name evidence="1" type="ORF">SCHCODRAFT_105390</name>
</gene>
<dbReference type="KEGG" id="scm:SCHCO_02525654"/>
<keyword evidence="2" id="KW-1185">Reference proteome</keyword>
<evidence type="ECO:0000313" key="1">
    <source>
        <dbReference type="EMBL" id="EFJ00963.1"/>
    </source>
</evidence>
<feature type="non-terminal residue" evidence="1">
    <location>
        <position position="403"/>
    </location>
</feature>
<dbReference type="OrthoDB" id="3256525at2759"/>
<organism evidence="2">
    <name type="scientific">Schizophyllum commune (strain H4-8 / FGSC 9210)</name>
    <name type="common">Split gill fungus</name>
    <dbReference type="NCBI Taxonomy" id="578458"/>
    <lineage>
        <taxon>Eukaryota</taxon>
        <taxon>Fungi</taxon>
        <taxon>Dikarya</taxon>
        <taxon>Basidiomycota</taxon>
        <taxon>Agaricomycotina</taxon>
        <taxon>Agaricomycetes</taxon>
        <taxon>Agaricomycetidae</taxon>
        <taxon>Agaricales</taxon>
        <taxon>Schizophyllaceae</taxon>
        <taxon>Schizophyllum</taxon>
    </lineage>
</organism>
<dbReference type="GeneID" id="9587667"/>
<dbReference type="VEuPathDB" id="FungiDB:SCHCODRAFT_02525654"/>
<protein>
    <submittedName>
        <fullName evidence="1">Uncharacterized protein</fullName>
    </submittedName>
</protein>
<dbReference type="InParanoid" id="D8PW21"/>
<dbReference type="EMBL" id="GL377303">
    <property type="protein sequence ID" value="EFJ00963.1"/>
    <property type="molecule type" value="Genomic_DNA"/>
</dbReference>
<sequence>MSIPSLPNEILLIIFDYATQVVPVHEGSILRWERNSYIDTLGLVRASNSVKKTIMLTCKRWHDVVHPSLHEWVALKQKRSLLSFVAHIHRLSTLPPSFPSPLALTRRLDLNLDHLPDNYDTLLAFIIRSLPHLVELNFAMSALSYIDYPLNIPICQALKGRPSLRVLNWYTEILLPMPRAWRDILVALPRLEVTTCVHSLRTWPYNDNPPMPVLPHLHTLLVSSHCNGCLSTAPCVLPGLRSLAYYDRSLSFSRSRFRADQTWRNSSYFEEHGANIQDLYLDSDEDEHFMDHVVARCSRADTLHVTVRIPGPILARPFPESVKRLRICNRFAEDGKGSVAKPLNQILMVLLERPGQHGLKTIQLAHVRMDAQPNLLPCEVYNTRSSSTMRNVELVDSVGRVIL</sequence>
<dbReference type="RefSeq" id="XP_003035865.1">
    <property type="nucleotide sequence ID" value="XM_003035819.1"/>
</dbReference>
<accession>D8PW21</accession>
<dbReference type="AlphaFoldDB" id="D8PW21"/>
<proteinExistence type="predicted"/>
<name>D8PW21_SCHCM</name>
<dbReference type="Proteomes" id="UP000007431">
    <property type="component" value="Unassembled WGS sequence"/>
</dbReference>
<evidence type="ECO:0000313" key="2">
    <source>
        <dbReference type="Proteomes" id="UP000007431"/>
    </source>
</evidence>